<comment type="caution">
    <text evidence="2">The sequence shown here is derived from an EMBL/GenBank/DDBJ whole genome shotgun (WGS) entry which is preliminary data.</text>
</comment>
<protein>
    <submittedName>
        <fullName evidence="2">Uncharacterized protein</fullName>
    </submittedName>
</protein>
<gene>
    <name evidence="2" type="ORF">N7G274_005361</name>
</gene>
<proteinExistence type="predicted"/>
<evidence type="ECO:0000313" key="3">
    <source>
        <dbReference type="Proteomes" id="UP001590950"/>
    </source>
</evidence>
<dbReference type="EMBL" id="JBEFKJ010000015">
    <property type="protein sequence ID" value="KAL2042173.1"/>
    <property type="molecule type" value="Genomic_DNA"/>
</dbReference>
<keyword evidence="3" id="KW-1185">Reference proteome</keyword>
<feature type="compositionally biased region" description="Basic and acidic residues" evidence="1">
    <location>
        <begin position="53"/>
        <end position="68"/>
    </location>
</feature>
<reference evidence="2 3" key="1">
    <citation type="submission" date="2024-09" db="EMBL/GenBank/DDBJ databases">
        <title>Rethinking Asexuality: The Enigmatic Case of Functional Sexual Genes in Lepraria (Stereocaulaceae).</title>
        <authorList>
            <person name="Doellman M."/>
            <person name="Sun Y."/>
            <person name="Barcenas-Pena A."/>
            <person name="Lumbsch H.T."/>
            <person name="Grewe F."/>
        </authorList>
    </citation>
    <scope>NUCLEOTIDE SEQUENCE [LARGE SCALE GENOMIC DNA]</scope>
    <source>
        <strain evidence="2 3">Mercado 3170</strain>
    </source>
</reference>
<dbReference type="Proteomes" id="UP001590950">
    <property type="component" value="Unassembled WGS sequence"/>
</dbReference>
<evidence type="ECO:0000256" key="1">
    <source>
        <dbReference type="SAM" id="MobiDB-lite"/>
    </source>
</evidence>
<organism evidence="2 3">
    <name type="scientific">Stereocaulon virgatum</name>
    <dbReference type="NCBI Taxonomy" id="373712"/>
    <lineage>
        <taxon>Eukaryota</taxon>
        <taxon>Fungi</taxon>
        <taxon>Dikarya</taxon>
        <taxon>Ascomycota</taxon>
        <taxon>Pezizomycotina</taxon>
        <taxon>Lecanoromycetes</taxon>
        <taxon>OSLEUM clade</taxon>
        <taxon>Lecanoromycetidae</taxon>
        <taxon>Lecanorales</taxon>
        <taxon>Lecanorineae</taxon>
        <taxon>Stereocaulaceae</taxon>
        <taxon>Stereocaulon</taxon>
    </lineage>
</organism>
<evidence type="ECO:0000313" key="2">
    <source>
        <dbReference type="EMBL" id="KAL2042173.1"/>
    </source>
</evidence>
<sequence length="101" mass="11514">MTCIRSRDMEIVFDHYAQAVTAFRNLRWWGMRKRQECIMEANKVSLGVNLSAESERQKSSSASHRDIVPSEPESVPFDDIYKNELGNAPPMNQVVKRSGPS</sequence>
<name>A0ABR4AFM2_9LECA</name>
<feature type="region of interest" description="Disordered" evidence="1">
    <location>
        <begin position="50"/>
        <end position="101"/>
    </location>
</feature>
<accession>A0ABR4AFM2</accession>